<dbReference type="InterPro" id="IPR050314">
    <property type="entry name" value="Glycosyl_Hydrlase_18"/>
</dbReference>
<dbReference type="PANTHER" id="PTHR11177:SF317">
    <property type="entry name" value="CHITINASE 12-RELATED"/>
    <property type="match status" value="1"/>
</dbReference>
<dbReference type="SMART" id="SM00636">
    <property type="entry name" value="Glyco_18"/>
    <property type="match status" value="1"/>
</dbReference>
<evidence type="ECO:0000313" key="7">
    <source>
        <dbReference type="Proteomes" id="UP000515124"/>
    </source>
</evidence>
<keyword evidence="3" id="KW-0378">Hydrolase</keyword>
<evidence type="ECO:0000256" key="5">
    <source>
        <dbReference type="ARBA" id="ARBA00023295"/>
    </source>
</evidence>
<dbReference type="GeneID" id="110762554"/>
<dbReference type="GO" id="GO:0004568">
    <property type="term" value="F:chitinase activity"/>
    <property type="evidence" value="ECO:0007669"/>
    <property type="project" value="TreeGrafter"/>
</dbReference>
<evidence type="ECO:0000256" key="4">
    <source>
        <dbReference type="ARBA" id="ARBA00023180"/>
    </source>
</evidence>
<dbReference type="Gene3D" id="3.20.20.80">
    <property type="entry name" value="Glycosidases"/>
    <property type="match status" value="1"/>
</dbReference>
<dbReference type="CDD" id="cd02879">
    <property type="entry name" value="GH18_plant_chitinase_class_V"/>
    <property type="match status" value="1"/>
</dbReference>
<dbReference type="KEGG" id="pavi:110762554"/>
<dbReference type="AlphaFoldDB" id="A0A6P5SVM4"/>
<dbReference type="InterPro" id="IPR017853">
    <property type="entry name" value="GH"/>
</dbReference>
<keyword evidence="4" id="KW-0325">Glycoprotein</keyword>
<dbReference type="GO" id="GO:0008061">
    <property type="term" value="F:chitin binding"/>
    <property type="evidence" value="ECO:0007669"/>
    <property type="project" value="InterPro"/>
</dbReference>
<proteinExistence type="inferred from homology"/>
<dbReference type="FunFam" id="3.10.50.10:FF:000003">
    <property type="entry name" value="Class V chitinase CHIT5b"/>
    <property type="match status" value="1"/>
</dbReference>
<dbReference type="RefSeq" id="XP_021820895.1">
    <property type="nucleotide sequence ID" value="XM_021965203.1"/>
</dbReference>
<evidence type="ECO:0000256" key="2">
    <source>
        <dbReference type="ARBA" id="ARBA00022729"/>
    </source>
</evidence>
<dbReference type="InterPro" id="IPR029070">
    <property type="entry name" value="Chitinase_insertion_sf"/>
</dbReference>
<comment type="similarity">
    <text evidence="1">Belongs to the glycosyl hydrolase 18 family. Chitinase class V subfamily.</text>
</comment>
<keyword evidence="7" id="KW-1185">Reference proteome</keyword>
<gene>
    <name evidence="8" type="primary">LOC110762554</name>
</gene>
<sequence length="424" mass="47206">MSPAGNFHRKLPSTKPIVTTWSIQTIAYALACSIKQTRSNPDKIRAAIMGIPKFMPFVIFLTILLQNCEANTFPSVHPPHKGIRAAYWPSFNTFPASSIDTSYFTHIYYAFLLPEPTTYKLNLTQFDQKTIPKFIGALRTRNPPVKTLLSIGGGGNNATVFSLMASTQLTRKAFISSSIEVARKFGFQGLDLDWEFPADAVDMSNLALLYKEWRTALDNEARINGKPRLLLTSAVYYASKFTVYGGPRAYPAWAISKYLDWASPMCFDYHGSWENFTGLHAALYDSKSNISTSYGIGSWIQAGVPPNKLVMGLPLYGRTWTLKNPIVNRVGVPALGVGPGDGVLVYHQILNFNKRTNATVVFDSKAVAYYSYSGSSWIGYDDVRSVNIKVRFAKSLGLGGYFFWALGQDKDWTISSQASNAWKY</sequence>
<dbReference type="PANTHER" id="PTHR11177">
    <property type="entry name" value="CHITINASE"/>
    <property type="match status" value="1"/>
</dbReference>
<dbReference type="Pfam" id="PF00704">
    <property type="entry name" value="Glyco_hydro_18"/>
    <property type="match status" value="1"/>
</dbReference>
<dbReference type="Proteomes" id="UP000515124">
    <property type="component" value="Unplaced"/>
</dbReference>
<reference evidence="8" key="1">
    <citation type="submission" date="2025-08" db="UniProtKB">
        <authorList>
            <consortium name="RefSeq"/>
        </authorList>
    </citation>
    <scope>IDENTIFICATION</scope>
</reference>
<dbReference type="GO" id="GO:0005975">
    <property type="term" value="P:carbohydrate metabolic process"/>
    <property type="evidence" value="ECO:0007669"/>
    <property type="project" value="InterPro"/>
</dbReference>
<dbReference type="InterPro" id="IPR001223">
    <property type="entry name" value="Glyco_hydro18_cat"/>
</dbReference>
<name>A0A6P5SVM4_PRUAV</name>
<protein>
    <submittedName>
        <fullName evidence="8">Acidic mammalian chitinase-like</fullName>
    </submittedName>
</protein>
<feature type="domain" description="GH18" evidence="6">
    <location>
        <begin position="82"/>
        <end position="424"/>
    </location>
</feature>
<evidence type="ECO:0000256" key="1">
    <source>
        <dbReference type="ARBA" id="ARBA00008682"/>
    </source>
</evidence>
<dbReference type="SUPFAM" id="SSF51445">
    <property type="entry name" value="(Trans)glycosidases"/>
    <property type="match status" value="1"/>
</dbReference>
<dbReference type="PROSITE" id="PS51910">
    <property type="entry name" value="GH18_2"/>
    <property type="match status" value="1"/>
</dbReference>
<evidence type="ECO:0000256" key="3">
    <source>
        <dbReference type="ARBA" id="ARBA00022801"/>
    </source>
</evidence>
<dbReference type="Gene3D" id="3.10.50.10">
    <property type="match status" value="1"/>
</dbReference>
<dbReference type="InterPro" id="IPR011583">
    <property type="entry name" value="Chitinase_II/V-like_cat"/>
</dbReference>
<organism evidence="7 8">
    <name type="scientific">Prunus avium</name>
    <name type="common">Cherry</name>
    <name type="synonym">Cerasus avium</name>
    <dbReference type="NCBI Taxonomy" id="42229"/>
    <lineage>
        <taxon>Eukaryota</taxon>
        <taxon>Viridiplantae</taxon>
        <taxon>Streptophyta</taxon>
        <taxon>Embryophyta</taxon>
        <taxon>Tracheophyta</taxon>
        <taxon>Spermatophyta</taxon>
        <taxon>Magnoliopsida</taxon>
        <taxon>eudicotyledons</taxon>
        <taxon>Gunneridae</taxon>
        <taxon>Pentapetalae</taxon>
        <taxon>rosids</taxon>
        <taxon>fabids</taxon>
        <taxon>Rosales</taxon>
        <taxon>Rosaceae</taxon>
        <taxon>Amygdaloideae</taxon>
        <taxon>Amygdaleae</taxon>
        <taxon>Prunus</taxon>
    </lineage>
</organism>
<dbReference type="SUPFAM" id="SSF54556">
    <property type="entry name" value="Chitinase insertion domain"/>
    <property type="match status" value="1"/>
</dbReference>
<dbReference type="GO" id="GO:0005576">
    <property type="term" value="C:extracellular region"/>
    <property type="evidence" value="ECO:0007669"/>
    <property type="project" value="TreeGrafter"/>
</dbReference>
<dbReference type="Gramene" id="Pav_sc0000890.1_g660.1.mk:mrna">
    <property type="protein sequence ID" value="Pav_sc0000890.1_g660.1.mk:mrna"/>
    <property type="gene ID" value="Pav_sc0000890.1_g660.1.mk"/>
</dbReference>
<evidence type="ECO:0000313" key="8">
    <source>
        <dbReference type="RefSeq" id="XP_021820895.1"/>
    </source>
</evidence>
<keyword evidence="2" id="KW-0732">Signal</keyword>
<accession>A0A6P5SVM4</accession>
<keyword evidence="5" id="KW-0326">Glycosidase</keyword>
<dbReference type="GO" id="GO:0006032">
    <property type="term" value="P:chitin catabolic process"/>
    <property type="evidence" value="ECO:0007669"/>
    <property type="project" value="TreeGrafter"/>
</dbReference>
<evidence type="ECO:0000259" key="6">
    <source>
        <dbReference type="PROSITE" id="PS51910"/>
    </source>
</evidence>